<accession>A0AA86MVE6</accession>
<dbReference type="EMBL" id="OX365700">
    <property type="protein sequence ID" value="CAI4029717.1"/>
    <property type="molecule type" value="Genomic_DNA"/>
</dbReference>
<dbReference type="InterPro" id="IPR036610">
    <property type="entry name" value="PEBP-like_sf"/>
</dbReference>
<dbReference type="CDD" id="cd00865">
    <property type="entry name" value="PEBP_bact_arch"/>
    <property type="match status" value="1"/>
</dbReference>
<dbReference type="Gene3D" id="3.90.280.10">
    <property type="entry name" value="PEBP-like"/>
    <property type="match status" value="1"/>
</dbReference>
<sequence length="151" mass="16544">MKLTSSAFQAGGMIPKQYTCDGQDMSPPLSWSDVPDGTKSLALIADDPDAPMGIWVHWVAWNIPVTARALEENVPKRDALPNGLKQGTSDFRRVGYGGPCPPSGTHRYFFKLYALDTTLNLSPSTTKKDLEKAMQSHILGQAEVMGTYSRK</sequence>
<proteinExistence type="predicted"/>
<organism evidence="1 2">
    <name type="scientific">Nitrospira tepida</name>
    <dbReference type="NCBI Taxonomy" id="2973512"/>
    <lineage>
        <taxon>Bacteria</taxon>
        <taxon>Pseudomonadati</taxon>
        <taxon>Nitrospirota</taxon>
        <taxon>Nitrospiria</taxon>
        <taxon>Nitrospirales</taxon>
        <taxon>Nitrospiraceae</taxon>
        <taxon>Nitrospira</taxon>
    </lineage>
</organism>
<dbReference type="AlphaFoldDB" id="A0AA86MVE6"/>
<dbReference type="SUPFAM" id="SSF49777">
    <property type="entry name" value="PEBP-like"/>
    <property type="match status" value="1"/>
</dbReference>
<evidence type="ECO:0000313" key="2">
    <source>
        <dbReference type="Proteomes" id="UP001179121"/>
    </source>
</evidence>
<dbReference type="PANTHER" id="PTHR30289">
    <property type="entry name" value="UNCHARACTERIZED PROTEIN YBCL-RELATED"/>
    <property type="match status" value="1"/>
</dbReference>
<dbReference type="PANTHER" id="PTHR30289:SF1">
    <property type="entry name" value="PEBP (PHOSPHATIDYLETHANOLAMINE-BINDING PROTEIN) FAMILY PROTEIN"/>
    <property type="match status" value="1"/>
</dbReference>
<gene>
    <name evidence="1" type="ORF">DNFV4_00135</name>
</gene>
<dbReference type="InterPro" id="IPR008914">
    <property type="entry name" value="PEBP"/>
</dbReference>
<name>A0AA86MVE6_9BACT</name>
<protein>
    <submittedName>
        <fullName evidence="1">YbhB/YbcL family Raf kinase inhibitor-like protein</fullName>
    </submittedName>
</protein>
<keyword evidence="2" id="KW-1185">Reference proteome</keyword>
<dbReference type="RefSeq" id="WP_289266743.1">
    <property type="nucleotide sequence ID" value="NZ_OX365700.1"/>
</dbReference>
<dbReference type="KEGG" id="nti:DNFV4_00135"/>
<dbReference type="Proteomes" id="UP001179121">
    <property type="component" value="Chromosome"/>
</dbReference>
<dbReference type="NCBIfam" id="TIGR00481">
    <property type="entry name" value="YbhB/YbcL family Raf kinase inhibitor-like protein"/>
    <property type="match status" value="1"/>
</dbReference>
<dbReference type="InterPro" id="IPR005247">
    <property type="entry name" value="YbhB_YbcL/LppC-like"/>
</dbReference>
<evidence type="ECO:0000313" key="1">
    <source>
        <dbReference type="EMBL" id="CAI4029717.1"/>
    </source>
</evidence>
<dbReference type="Pfam" id="PF01161">
    <property type="entry name" value="PBP"/>
    <property type="match status" value="1"/>
</dbReference>
<reference evidence="1" key="1">
    <citation type="submission" date="2022-10" db="EMBL/GenBank/DDBJ databases">
        <authorList>
            <person name="Koch H."/>
        </authorList>
    </citation>
    <scope>NUCLEOTIDE SEQUENCE</scope>
    <source>
        <strain evidence="1">DNF</strain>
    </source>
</reference>